<dbReference type="GO" id="GO:0008324">
    <property type="term" value="F:monoatomic cation transmembrane transporter activity"/>
    <property type="evidence" value="ECO:0007669"/>
    <property type="project" value="InterPro"/>
</dbReference>
<dbReference type="AlphaFoldDB" id="A0A382E4F2"/>
<proteinExistence type="predicted"/>
<feature type="transmembrane region" description="Helical" evidence="2">
    <location>
        <begin position="58"/>
        <end position="76"/>
    </location>
</feature>
<feature type="transmembrane region" description="Helical" evidence="2">
    <location>
        <begin position="83"/>
        <end position="109"/>
    </location>
</feature>
<evidence type="ECO:0000256" key="1">
    <source>
        <dbReference type="ARBA" id="ARBA00004651"/>
    </source>
</evidence>
<dbReference type="Pfam" id="PF02254">
    <property type="entry name" value="TrkA_N"/>
    <property type="match status" value="2"/>
</dbReference>
<dbReference type="Gene3D" id="3.40.50.720">
    <property type="entry name" value="NAD(P)-binding Rossmann-like Domain"/>
    <property type="match status" value="2"/>
</dbReference>
<organism evidence="4">
    <name type="scientific">marine metagenome</name>
    <dbReference type="NCBI Taxonomy" id="408172"/>
    <lineage>
        <taxon>unclassified sequences</taxon>
        <taxon>metagenomes</taxon>
        <taxon>ecological metagenomes</taxon>
    </lineage>
</organism>
<dbReference type="GO" id="GO:0005886">
    <property type="term" value="C:plasma membrane"/>
    <property type="evidence" value="ECO:0007669"/>
    <property type="project" value="UniProtKB-SubCell"/>
</dbReference>
<feature type="non-terminal residue" evidence="4">
    <location>
        <position position="410"/>
    </location>
</feature>
<dbReference type="Gene3D" id="1.10.287.70">
    <property type="match status" value="1"/>
</dbReference>
<dbReference type="Gene3D" id="3.30.70.1450">
    <property type="entry name" value="Regulator of K+ conductance, C-terminal domain"/>
    <property type="match status" value="1"/>
</dbReference>
<accession>A0A382E4F2</accession>
<dbReference type="PANTHER" id="PTHR43833">
    <property type="entry name" value="POTASSIUM CHANNEL PROTEIN 2-RELATED-RELATED"/>
    <property type="match status" value="1"/>
</dbReference>
<name>A0A382E4F2_9ZZZZ</name>
<dbReference type="Pfam" id="PF07885">
    <property type="entry name" value="Ion_trans_2"/>
    <property type="match status" value="1"/>
</dbReference>
<keyword evidence="2" id="KW-0812">Transmembrane</keyword>
<dbReference type="SUPFAM" id="SSF81324">
    <property type="entry name" value="Voltage-gated potassium channels"/>
    <property type="match status" value="1"/>
</dbReference>
<dbReference type="InterPro" id="IPR006037">
    <property type="entry name" value="RCK_C"/>
</dbReference>
<keyword evidence="2" id="KW-1133">Transmembrane helix</keyword>
<reference evidence="4" key="1">
    <citation type="submission" date="2018-05" db="EMBL/GenBank/DDBJ databases">
        <authorList>
            <person name="Lanie J.A."/>
            <person name="Ng W.-L."/>
            <person name="Kazmierczak K.M."/>
            <person name="Andrzejewski T.M."/>
            <person name="Davidsen T.M."/>
            <person name="Wayne K.J."/>
            <person name="Tettelin H."/>
            <person name="Glass J.I."/>
            <person name="Rusch D."/>
            <person name="Podicherti R."/>
            <person name="Tsui H.-C.T."/>
            <person name="Winkler M.E."/>
        </authorList>
    </citation>
    <scope>NUCLEOTIDE SEQUENCE</scope>
</reference>
<dbReference type="SUPFAM" id="SSF116726">
    <property type="entry name" value="TrkA C-terminal domain-like"/>
    <property type="match status" value="1"/>
</dbReference>
<dbReference type="InterPro" id="IPR003148">
    <property type="entry name" value="RCK_N"/>
</dbReference>
<dbReference type="InterPro" id="IPR036721">
    <property type="entry name" value="RCK_C_sf"/>
</dbReference>
<keyword evidence="2" id="KW-0472">Membrane</keyword>
<dbReference type="Pfam" id="PF02080">
    <property type="entry name" value="TrkA_C"/>
    <property type="match status" value="1"/>
</dbReference>
<feature type="transmembrane region" description="Helical" evidence="2">
    <location>
        <begin position="21"/>
        <end position="46"/>
    </location>
</feature>
<evidence type="ECO:0000259" key="3">
    <source>
        <dbReference type="PROSITE" id="PS51202"/>
    </source>
</evidence>
<dbReference type="PROSITE" id="PS51202">
    <property type="entry name" value="RCK_C"/>
    <property type="match status" value="1"/>
</dbReference>
<sequence length="410" mass="45858">MKLSPIHYLKLMKERIGDQNFKFLIRFIIALVLIIAIETVMFHIIMLREGQEHSLFSGLYWTLVTMSTLGYGDINFTTDLGRLFSLLVLLSGMIFLLILLPFTIIEFIYEPLRKAQSDARAPRTLSREYSEHVVLTDYDEVTHNLITRLKQYHYDYVIIIQDLELALRLHDQGFNVMVGAVDDPGTYERARVDQAALVAATAGDTLNTSVTFTVREKSETIPIIATSNAPASVDILELAGATHVLQLGEMMGQFLGRLATGGDAMSHVIGQFEDLLFAEANIIGTPLVGKTLRESRLREMTGVTVVGIWWRGEFETVDADTTLADHMVLVIMGTQDQINLYDELFAIYHQTEAPVVVIGGGRVGRAAGRALEERGLDYRILEQREDRVRISDKYVAGNAAEFSTLKKAGI</sequence>
<comment type="subcellular location">
    <subcellularLocation>
        <location evidence="1">Cell membrane</location>
        <topology evidence="1">Multi-pass membrane protein</topology>
    </subcellularLocation>
</comment>
<evidence type="ECO:0000313" key="4">
    <source>
        <dbReference type="EMBL" id="SVB45538.1"/>
    </source>
</evidence>
<dbReference type="PANTHER" id="PTHR43833:SF9">
    <property type="entry name" value="POTASSIUM CHANNEL PROTEIN YUGO-RELATED"/>
    <property type="match status" value="1"/>
</dbReference>
<gene>
    <name evidence="4" type="ORF">METZ01_LOCUS198392</name>
</gene>
<evidence type="ECO:0000256" key="2">
    <source>
        <dbReference type="SAM" id="Phobius"/>
    </source>
</evidence>
<feature type="domain" description="RCK C-terminal" evidence="3">
    <location>
        <begin position="263"/>
        <end position="347"/>
    </location>
</feature>
<dbReference type="PRINTS" id="PR00169">
    <property type="entry name" value="KCHANNEL"/>
</dbReference>
<dbReference type="InterPro" id="IPR013099">
    <property type="entry name" value="K_chnl_dom"/>
</dbReference>
<dbReference type="GO" id="GO:0006813">
    <property type="term" value="P:potassium ion transport"/>
    <property type="evidence" value="ECO:0007669"/>
    <property type="project" value="InterPro"/>
</dbReference>
<protein>
    <recommendedName>
        <fullName evidence="3">RCK C-terminal domain-containing protein</fullName>
    </recommendedName>
</protein>
<dbReference type="EMBL" id="UINC01042637">
    <property type="protein sequence ID" value="SVB45538.1"/>
    <property type="molecule type" value="Genomic_DNA"/>
</dbReference>
<dbReference type="InterPro" id="IPR036291">
    <property type="entry name" value="NAD(P)-bd_dom_sf"/>
</dbReference>
<dbReference type="InterPro" id="IPR050721">
    <property type="entry name" value="Trk_Ktr_HKT_K-transport"/>
</dbReference>
<dbReference type="SUPFAM" id="SSF51735">
    <property type="entry name" value="NAD(P)-binding Rossmann-fold domains"/>
    <property type="match status" value="2"/>
</dbReference>